<keyword evidence="2" id="KW-1133">Transmembrane helix</keyword>
<proteinExistence type="predicted"/>
<organism evidence="3 4">
    <name type="scientific">Tessaracoccus palaemonis</name>
    <dbReference type="NCBI Taxonomy" id="2829499"/>
    <lineage>
        <taxon>Bacteria</taxon>
        <taxon>Bacillati</taxon>
        <taxon>Actinomycetota</taxon>
        <taxon>Actinomycetes</taxon>
        <taxon>Propionibacteriales</taxon>
        <taxon>Propionibacteriaceae</taxon>
        <taxon>Tessaracoccus</taxon>
    </lineage>
</organism>
<dbReference type="EMBL" id="CP079216">
    <property type="protein sequence ID" value="QXT62423.1"/>
    <property type="molecule type" value="Genomic_DNA"/>
</dbReference>
<keyword evidence="2" id="KW-0812">Transmembrane</keyword>
<evidence type="ECO:0000256" key="1">
    <source>
        <dbReference type="SAM" id="Coils"/>
    </source>
</evidence>
<keyword evidence="4" id="KW-1185">Reference proteome</keyword>
<evidence type="ECO:0000313" key="3">
    <source>
        <dbReference type="EMBL" id="QXT62423.1"/>
    </source>
</evidence>
<evidence type="ECO:0000256" key="2">
    <source>
        <dbReference type="SAM" id="Phobius"/>
    </source>
</evidence>
<sequence>MAGRRVAPESSERTIALVILAVGGAIALASIFGTHLITQAGVVLAVAMAFIAFVVAGRELVKERARHAEEMKHEIGLRAQQAERFHEESVAMIGRFNARAENLQGVIAKLRGQLGAAKTELSSMRGNAVWLRAEIAERQARIEALEARIAELEAENTANIVTLPRKAKLHPSVEDVWGADEHPTMVDLAKLDLDFLPELPVARRA</sequence>
<gene>
    <name evidence="3" type="ORF">KDB89_11790</name>
</gene>
<name>A0ABX8SG96_9ACTN</name>
<feature type="transmembrane region" description="Helical" evidence="2">
    <location>
        <begin position="14"/>
        <end position="34"/>
    </location>
</feature>
<accession>A0ABX8SG96</accession>
<protein>
    <submittedName>
        <fullName evidence="3">Uncharacterized protein</fullName>
    </submittedName>
</protein>
<dbReference type="Proteomes" id="UP000824504">
    <property type="component" value="Chromosome"/>
</dbReference>
<keyword evidence="1" id="KW-0175">Coiled coil</keyword>
<reference evidence="3 4" key="1">
    <citation type="submission" date="2021-07" db="EMBL/GenBank/DDBJ databases">
        <title>complete genome sequencing of Tessaracoccus sp.J1M15.</title>
        <authorList>
            <person name="Bae J.-W."/>
            <person name="Kim D.-y."/>
        </authorList>
    </citation>
    <scope>NUCLEOTIDE SEQUENCE [LARGE SCALE GENOMIC DNA]</scope>
    <source>
        <strain evidence="3 4">J1M15</strain>
    </source>
</reference>
<evidence type="ECO:0000313" key="4">
    <source>
        <dbReference type="Proteomes" id="UP000824504"/>
    </source>
</evidence>
<dbReference type="RefSeq" id="WP_219081275.1">
    <property type="nucleotide sequence ID" value="NZ_CP079216.1"/>
</dbReference>
<keyword evidence="2" id="KW-0472">Membrane</keyword>
<feature type="transmembrane region" description="Helical" evidence="2">
    <location>
        <begin position="40"/>
        <end position="61"/>
    </location>
</feature>
<feature type="coiled-coil region" evidence="1">
    <location>
        <begin position="100"/>
        <end position="162"/>
    </location>
</feature>